<feature type="non-terminal residue" evidence="1">
    <location>
        <position position="238"/>
    </location>
</feature>
<dbReference type="Proteomes" id="UP000799755">
    <property type="component" value="Unassembled WGS sequence"/>
</dbReference>
<accession>A0ACB6QWF3</accession>
<evidence type="ECO:0000313" key="2">
    <source>
        <dbReference type="Proteomes" id="UP000799755"/>
    </source>
</evidence>
<evidence type="ECO:0000313" key="1">
    <source>
        <dbReference type="EMBL" id="KAF2471152.1"/>
    </source>
</evidence>
<organism evidence="1 2">
    <name type="scientific">Lindgomyces ingoldianus</name>
    <dbReference type="NCBI Taxonomy" id="673940"/>
    <lineage>
        <taxon>Eukaryota</taxon>
        <taxon>Fungi</taxon>
        <taxon>Dikarya</taxon>
        <taxon>Ascomycota</taxon>
        <taxon>Pezizomycotina</taxon>
        <taxon>Dothideomycetes</taxon>
        <taxon>Pleosporomycetidae</taxon>
        <taxon>Pleosporales</taxon>
        <taxon>Lindgomycetaceae</taxon>
        <taxon>Lindgomyces</taxon>
    </lineage>
</organism>
<protein>
    <submittedName>
        <fullName evidence="1">Uncharacterized protein</fullName>
    </submittedName>
</protein>
<dbReference type="EMBL" id="MU003505">
    <property type="protein sequence ID" value="KAF2471152.1"/>
    <property type="molecule type" value="Genomic_DNA"/>
</dbReference>
<sequence>MSPFIPSTGHAVDATVKAHKLITADPNKYILFKQVIVAGLPGTGTDGVAAALKKLGFIVYDAAEAAKNHDRDFALWVEAAEAKKAGTPYGRNEFDKLTGRYNSLVGAPAAFFMEDLVKAYPDTKIILVTTDTNSFAKNIKKSIFFYADSTFSPLKLLVHYEPSFYGLISSFLQTCVKPFFGGSFTPATAKIAYTQHINSIRAAVPSKRLLEIDQLKSWDSLCAFVGKPIPSEPIPSSH</sequence>
<proteinExistence type="predicted"/>
<comment type="caution">
    <text evidence="1">The sequence shown here is derived from an EMBL/GenBank/DDBJ whole genome shotgun (WGS) entry which is preliminary data.</text>
</comment>
<gene>
    <name evidence="1" type="ORF">BDR25DRAFT_223057</name>
</gene>
<keyword evidence="2" id="KW-1185">Reference proteome</keyword>
<reference evidence="1" key="1">
    <citation type="journal article" date="2020" name="Stud. Mycol.">
        <title>101 Dothideomycetes genomes: a test case for predicting lifestyles and emergence of pathogens.</title>
        <authorList>
            <person name="Haridas S."/>
            <person name="Albert R."/>
            <person name="Binder M."/>
            <person name="Bloem J."/>
            <person name="Labutti K."/>
            <person name="Salamov A."/>
            <person name="Andreopoulos B."/>
            <person name="Baker S."/>
            <person name="Barry K."/>
            <person name="Bills G."/>
            <person name="Bluhm B."/>
            <person name="Cannon C."/>
            <person name="Castanera R."/>
            <person name="Culley D."/>
            <person name="Daum C."/>
            <person name="Ezra D."/>
            <person name="Gonzalez J."/>
            <person name="Henrissat B."/>
            <person name="Kuo A."/>
            <person name="Liang C."/>
            <person name="Lipzen A."/>
            <person name="Lutzoni F."/>
            <person name="Magnuson J."/>
            <person name="Mondo S."/>
            <person name="Nolan M."/>
            <person name="Ohm R."/>
            <person name="Pangilinan J."/>
            <person name="Park H.-J."/>
            <person name="Ramirez L."/>
            <person name="Alfaro M."/>
            <person name="Sun H."/>
            <person name="Tritt A."/>
            <person name="Yoshinaga Y."/>
            <person name="Zwiers L.-H."/>
            <person name="Turgeon B."/>
            <person name="Goodwin S."/>
            <person name="Spatafora J."/>
            <person name="Crous P."/>
            <person name="Grigoriev I."/>
        </authorList>
    </citation>
    <scope>NUCLEOTIDE SEQUENCE</scope>
    <source>
        <strain evidence="1">ATCC 200398</strain>
    </source>
</reference>
<name>A0ACB6QWF3_9PLEO</name>